<keyword evidence="2" id="KW-0336">GPI-anchor</keyword>
<dbReference type="GO" id="GO:0032222">
    <property type="term" value="P:regulation of synaptic transmission, cholinergic"/>
    <property type="evidence" value="ECO:0007669"/>
    <property type="project" value="InterPro"/>
</dbReference>
<dbReference type="GO" id="GO:0030431">
    <property type="term" value="P:sleep"/>
    <property type="evidence" value="ECO:0007669"/>
    <property type="project" value="InterPro"/>
</dbReference>
<reference evidence="10" key="1">
    <citation type="submission" date="2016-10" db="EMBL/GenBank/DDBJ databases">
        <authorList>
            <person name="Varghese N."/>
        </authorList>
    </citation>
    <scope>NUCLEOTIDE SEQUENCE</scope>
</reference>
<dbReference type="PANTHER" id="PTHR33562">
    <property type="entry name" value="ATILLA, ISOFORM B-RELATED-RELATED"/>
    <property type="match status" value="1"/>
</dbReference>
<dbReference type="InterPro" id="IPR031424">
    <property type="entry name" value="QVR-like"/>
</dbReference>
<evidence type="ECO:0000256" key="6">
    <source>
        <dbReference type="ARBA" id="ARBA00023136"/>
    </source>
</evidence>
<dbReference type="Pfam" id="PF17064">
    <property type="entry name" value="QVR"/>
    <property type="match status" value="1"/>
</dbReference>
<keyword evidence="10" id="KW-0800">Toxin</keyword>
<comment type="subcellular location">
    <subcellularLocation>
        <location evidence="1">Membrane</location>
        <topology evidence="1">Lipid-anchor</topology>
        <topology evidence="1">GPI-anchor</topology>
    </subcellularLocation>
</comment>
<evidence type="ECO:0000313" key="10">
    <source>
        <dbReference type="EMBL" id="ARU12059.1"/>
    </source>
</evidence>
<evidence type="ECO:0000256" key="2">
    <source>
        <dbReference type="ARBA" id="ARBA00022622"/>
    </source>
</evidence>
<name>A0A1Y0F494_LOCMI</name>
<organism evidence="10">
    <name type="scientific">Locusta migratoria manilensis</name>
    <name type="common">Oriental migratory locust</name>
    <dbReference type="NCBI Taxonomy" id="229990"/>
    <lineage>
        <taxon>Eukaryota</taxon>
        <taxon>Metazoa</taxon>
        <taxon>Ecdysozoa</taxon>
        <taxon>Arthropoda</taxon>
        <taxon>Hexapoda</taxon>
        <taxon>Insecta</taxon>
        <taxon>Pterygota</taxon>
        <taxon>Neoptera</taxon>
        <taxon>Polyneoptera</taxon>
        <taxon>Orthoptera</taxon>
        <taxon>Caelifera</taxon>
        <taxon>Acrididea</taxon>
        <taxon>Acridomorpha</taxon>
        <taxon>Acridoidea</taxon>
        <taxon>Acrididae</taxon>
        <taxon>Oedipodinae</taxon>
        <taxon>Locusta</taxon>
    </lineage>
</organism>
<evidence type="ECO:0000256" key="9">
    <source>
        <dbReference type="SAM" id="Phobius"/>
    </source>
</evidence>
<protein>
    <submittedName>
        <fullName evidence="10">Ly6/neurotoxin 9</fullName>
    </submittedName>
</protein>
<keyword evidence="7" id="KW-0325">Glycoprotein</keyword>
<keyword evidence="3 9" id="KW-0812">Transmembrane</keyword>
<accession>A0A1Y0F494</accession>
<keyword evidence="8" id="KW-0449">Lipoprotein</keyword>
<evidence type="ECO:0000256" key="4">
    <source>
        <dbReference type="ARBA" id="ARBA00022729"/>
    </source>
</evidence>
<evidence type="ECO:0000256" key="1">
    <source>
        <dbReference type="ARBA" id="ARBA00004589"/>
    </source>
</evidence>
<dbReference type="InterPro" id="IPR050975">
    <property type="entry name" value="Sleep_regulator"/>
</dbReference>
<dbReference type="GO" id="GO:0098552">
    <property type="term" value="C:side of membrane"/>
    <property type="evidence" value="ECO:0007669"/>
    <property type="project" value="UniProtKB-KW"/>
</dbReference>
<evidence type="ECO:0000256" key="3">
    <source>
        <dbReference type="ARBA" id="ARBA00022692"/>
    </source>
</evidence>
<gene>
    <name evidence="10" type="primary">lynx9</name>
</gene>
<sequence length="163" mass="17578">MSLRSAASVPALLEAMSDATCSPMGLLVTLVLASAVLRPASALNCYLCRSSEDPSCATNPQTQGDCDEYLAENVPQGNYTKNSTHCLSLVYTTESGRKFTERMCVPVPDQTDPCIEATKVVTVSRVETCSICTEDLCNSSGRSGSILTLYILLLYYMARLLLT</sequence>
<keyword evidence="10" id="KW-0528">Neurotoxin</keyword>
<keyword evidence="6 9" id="KW-0472">Membrane</keyword>
<evidence type="ECO:0000256" key="7">
    <source>
        <dbReference type="ARBA" id="ARBA00023180"/>
    </source>
</evidence>
<proteinExistence type="evidence at transcript level"/>
<feature type="transmembrane region" description="Helical" evidence="9">
    <location>
        <begin position="144"/>
        <end position="162"/>
    </location>
</feature>
<keyword evidence="5 9" id="KW-1133">Transmembrane helix</keyword>
<evidence type="ECO:0000256" key="5">
    <source>
        <dbReference type="ARBA" id="ARBA00022989"/>
    </source>
</evidence>
<keyword evidence="4" id="KW-0732">Signal</keyword>
<evidence type="ECO:0000256" key="8">
    <source>
        <dbReference type="ARBA" id="ARBA00023288"/>
    </source>
</evidence>
<dbReference type="AlphaFoldDB" id="A0A1Y0F494"/>
<dbReference type="EMBL" id="KX950849">
    <property type="protein sequence ID" value="ARU12059.1"/>
    <property type="molecule type" value="mRNA"/>
</dbReference>